<dbReference type="InterPro" id="IPR020613">
    <property type="entry name" value="Thiolase_CS"/>
</dbReference>
<evidence type="ECO:0000259" key="4">
    <source>
        <dbReference type="Pfam" id="PF00108"/>
    </source>
</evidence>
<organism evidence="6">
    <name type="scientific">marine metagenome</name>
    <dbReference type="NCBI Taxonomy" id="408172"/>
    <lineage>
        <taxon>unclassified sequences</taxon>
        <taxon>metagenomes</taxon>
        <taxon>ecological metagenomes</taxon>
    </lineage>
</organism>
<dbReference type="InterPro" id="IPR002155">
    <property type="entry name" value="Thiolase"/>
</dbReference>
<dbReference type="FunFam" id="3.40.47.10:FF:000010">
    <property type="entry name" value="Acetyl-CoA acetyltransferase (Thiolase)"/>
    <property type="match status" value="1"/>
</dbReference>
<evidence type="ECO:0000259" key="5">
    <source>
        <dbReference type="Pfam" id="PF02803"/>
    </source>
</evidence>
<sequence length="391" mass="40230">MPGKRDPVIVSFARTPQGKFGGALAEVNAPELGAIAIRAAIARAGIAPEMVGEVVMGIVLSAGLGQHPARQAALSGGIPDAVPAYNINKMCGSGMKALMNAANSIRAGEHDVVIAGGMESMSRTPFLIGRQKWKPDSSTEPVDHLFHDGLCDPYHDIAMGCTGDHVAAAHGVSRADSDAFALESHRRATHAIDAGWYADEITPVATPQGDVTRDEGFRPDASAEALAALKPVFGDGGVVTAGNASQISDGGAALVVMARETAAEHDIAPLATITAQAATGLAPMDVMWAPVPTVQQLWTQHGRSEVDYDLYEHNEAFASASVAVMRGLGLLHAKLNPCGGAVALGHPIGCSGARIVITLISALRRTGGRRGFATACLGGGMATAIEVELSS</sequence>
<evidence type="ECO:0000256" key="1">
    <source>
        <dbReference type="ARBA" id="ARBA00010982"/>
    </source>
</evidence>
<dbReference type="CDD" id="cd00751">
    <property type="entry name" value="thiolase"/>
    <property type="match status" value="1"/>
</dbReference>
<dbReference type="PANTHER" id="PTHR18919:SF107">
    <property type="entry name" value="ACETYL-COA ACETYLTRANSFERASE, CYTOSOLIC"/>
    <property type="match status" value="1"/>
</dbReference>
<keyword evidence="3" id="KW-0012">Acyltransferase</keyword>
<dbReference type="Pfam" id="PF00108">
    <property type="entry name" value="Thiolase_N"/>
    <property type="match status" value="1"/>
</dbReference>
<dbReference type="PIRSF" id="PIRSF000429">
    <property type="entry name" value="Ac-CoA_Ac_transf"/>
    <property type="match status" value="1"/>
</dbReference>
<feature type="domain" description="Thiolase N-terminal" evidence="4">
    <location>
        <begin position="8"/>
        <end position="259"/>
    </location>
</feature>
<dbReference type="Gene3D" id="3.40.47.10">
    <property type="match status" value="2"/>
</dbReference>
<dbReference type="InterPro" id="IPR020617">
    <property type="entry name" value="Thiolase_C"/>
</dbReference>
<dbReference type="PROSITE" id="PS00098">
    <property type="entry name" value="THIOLASE_1"/>
    <property type="match status" value="1"/>
</dbReference>
<dbReference type="InterPro" id="IPR020615">
    <property type="entry name" value="Thiolase_acyl_enz_int_AS"/>
</dbReference>
<feature type="domain" description="Thiolase C-terminal" evidence="5">
    <location>
        <begin position="268"/>
        <end position="388"/>
    </location>
</feature>
<dbReference type="PROSITE" id="PS00737">
    <property type="entry name" value="THIOLASE_2"/>
    <property type="match status" value="1"/>
</dbReference>
<evidence type="ECO:0000313" key="6">
    <source>
        <dbReference type="EMBL" id="SUZ64264.1"/>
    </source>
</evidence>
<dbReference type="InterPro" id="IPR016039">
    <property type="entry name" value="Thiolase-like"/>
</dbReference>
<evidence type="ECO:0000256" key="3">
    <source>
        <dbReference type="ARBA" id="ARBA00023315"/>
    </source>
</evidence>
<dbReference type="NCBIfam" id="TIGR01930">
    <property type="entry name" value="AcCoA-C-Actrans"/>
    <property type="match status" value="1"/>
</dbReference>
<dbReference type="InterPro" id="IPR020616">
    <property type="entry name" value="Thiolase_N"/>
</dbReference>
<dbReference type="PANTHER" id="PTHR18919">
    <property type="entry name" value="ACETYL-COA C-ACYLTRANSFERASE"/>
    <property type="match status" value="1"/>
</dbReference>
<protein>
    <recommendedName>
        <fullName evidence="7">Thiolase N-terminal domain-containing protein</fullName>
    </recommendedName>
</protein>
<evidence type="ECO:0008006" key="7">
    <source>
        <dbReference type="Google" id="ProtNLM"/>
    </source>
</evidence>
<evidence type="ECO:0000256" key="2">
    <source>
        <dbReference type="ARBA" id="ARBA00022679"/>
    </source>
</evidence>
<gene>
    <name evidence="6" type="ORF">METZ01_LOCUS17118</name>
</gene>
<comment type="similarity">
    <text evidence="1">Belongs to the thiolase-like superfamily. Thiolase family.</text>
</comment>
<dbReference type="Pfam" id="PF02803">
    <property type="entry name" value="Thiolase_C"/>
    <property type="match status" value="1"/>
</dbReference>
<name>A0A381PCC1_9ZZZZ</name>
<proteinExistence type="inferred from homology"/>
<dbReference type="GO" id="GO:0016747">
    <property type="term" value="F:acyltransferase activity, transferring groups other than amino-acyl groups"/>
    <property type="evidence" value="ECO:0007669"/>
    <property type="project" value="InterPro"/>
</dbReference>
<accession>A0A381PCC1</accession>
<reference evidence="6" key="1">
    <citation type="submission" date="2018-05" db="EMBL/GenBank/DDBJ databases">
        <authorList>
            <person name="Lanie J.A."/>
            <person name="Ng W.-L."/>
            <person name="Kazmierczak K.M."/>
            <person name="Andrzejewski T.M."/>
            <person name="Davidsen T.M."/>
            <person name="Wayne K.J."/>
            <person name="Tettelin H."/>
            <person name="Glass J.I."/>
            <person name="Rusch D."/>
            <person name="Podicherti R."/>
            <person name="Tsui H.-C.T."/>
            <person name="Winkler M.E."/>
        </authorList>
    </citation>
    <scope>NUCLEOTIDE SEQUENCE</scope>
</reference>
<dbReference type="AlphaFoldDB" id="A0A381PCC1"/>
<keyword evidence="2" id="KW-0808">Transferase</keyword>
<dbReference type="EMBL" id="UINC01000929">
    <property type="protein sequence ID" value="SUZ64264.1"/>
    <property type="molecule type" value="Genomic_DNA"/>
</dbReference>
<dbReference type="SUPFAM" id="SSF53901">
    <property type="entry name" value="Thiolase-like"/>
    <property type="match status" value="2"/>
</dbReference>